<evidence type="ECO:0000313" key="2">
    <source>
        <dbReference type="Proteomes" id="UP000499080"/>
    </source>
</evidence>
<organism evidence="1 2">
    <name type="scientific">Araneus ventricosus</name>
    <name type="common">Orbweaver spider</name>
    <name type="synonym">Epeira ventricosa</name>
    <dbReference type="NCBI Taxonomy" id="182803"/>
    <lineage>
        <taxon>Eukaryota</taxon>
        <taxon>Metazoa</taxon>
        <taxon>Ecdysozoa</taxon>
        <taxon>Arthropoda</taxon>
        <taxon>Chelicerata</taxon>
        <taxon>Arachnida</taxon>
        <taxon>Araneae</taxon>
        <taxon>Araneomorphae</taxon>
        <taxon>Entelegynae</taxon>
        <taxon>Araneoidea</taxon>
        <taxon>Araneidae</taxon>
        <taxon>Araneus</taxon>
    </lineage>
</organism>
<comment type="caution">
    <text evidence="1">The sequence shown here is derived from an EMBL/GenBank/DDBJ whole genome shotgun (WGS) entry which is preliminary data.</text>
</comment>
<gene>
    <name evidence="1" type="ORF">AVEN_135012_1</name>
</gene>
<protein>
    <recommendedName>
        <fullName evidence="3">DUF4219 domain-containing protein</fullName>
    </recommendedName>
</protein>
<dbReference type="Proteomes" id="UP000499080">
    <property type="component" value="Unassembled WGS sequence"/>
</dbReference>
<accession>A0A4Y2G7Q9</accession>
<dbReference type="OrthoDB" id="7616520at2759"/>
<dbReference type="Pfam" id="PF14223">
    <property type="entry name" value="Retrotran_gag_2"/>
    <property type="match status" value="1"/>
</dbReference>
<reference evidence="1 2" key="1">
    <citation type="journal article" date="2019" name="Sci. Rep.">
        <title>Orb-weaving spider Araneus ventricosus genome elucidates the spidroin gene catalogue.</title>
        <authorList>
            <person name="Kono N."/>
            <person name="Nakamura H."/>
            <person name="Ohtoshi R."/>
            <person name="Moran D.A.P."/>
            <person name="Shinohara A."/>
            <person name="Yoshida Y."/>
            <person name="Fujiwara M."/>
            <person name="Mori M."/>
            <person name="Tomita M."/>
            <person name="Arakawa K."/>
        </authorList>
    </citation>
    <scope>NUCLEOTIDE SEQUENCE [LARGE SCALE GENOMIC DNA]</scope>
</reference>
<evidence type="ECO:0000313" key="1">
    <source>
        <dbReference type="EMBL" id="GBM48638.1"/>
    </source>
</evidence>
<keyword evidence="2" id="KW-1185">Reference proteome</keyword>
<sequence length="105" mass="12260">MEAMNVFQFKKLNGDNYRQWKLDIRMLLMERGLFKFIDKSEPVLAEGATSREKMEFECQKCKALATIYFSLEESQKDLVAEAGIAKEVWTLLEEISEQKSRTRTA</sequence>
<proteinExistence type="predicted"/>
<dbReference type="AlphaFoldDB" id="A0A4Y2G7Q9"/>
<name>A0A4Y2G7Q9_ARAVE</name>
<dbReference type="EMBL" id="BGPR01001222">
    <property type="protein sequence ID" value="GBM48638.1"/>
    <property type="molecule type" value="Genomic_DNA"/>
</dbReference>
<evidence type="ECO:0008006" key="3">
    <source>
        <dbReference type="Google" id="ProtNLM"/>
    </source>
</evidence>